<dbReference type="PANTHER" id="PTHR42738:SF7">
    <property type="entry name" value="HYDROXYMETHYLGLUTARYL-COA LYASE"/>
    <property type="match status" value="1"/>
</dbReference>
<sequence length="69" mass="7547">MVMRMPSPVRATGLPERVTIYEVGPRDGLQNETGLIPTDVKVEFIERLGFAGLQTIEAAGFVHPGRVPQ</sequence>
<feature type="non-terminal residue" evidence="5">
    <location>
        <position position="69"/>
    </location>
</feature>
<dbReference type="SUPFAM" id="SSF51569">
    <property type="entry name" value="Aldolase"/>
    <property type="match status" value="1"/>
</dbReference>
<dbReference type="InterPro" id="IPR000891">
    <property type="entry name" value="PYR_CT"/>
</dbReference>
<dbReference type="Proteomes" id="UP000192847">
    <property type="component" value="Unassembled WGS sequence"/>
</dbReference>
<accession>A0ABX3TD76</accession>
<gene>
    <name evidence="5" type="ORF">BST46_28480</name>
</gene>
<evidence type="ECO:0000256" key="2">
    <source>
        <dbReference type="ARBA" id="ARBA00022723"/>
    </source>
</evidence>
<comment type="caution">
    <text evidence="5">The sequence shown here is derived from an EMBL/GenBank/DDBJ whole genome shotgun (WGS) entry which is preliminary data.</text>
</comment>
<dbReference type="PANTHER" id="PTHR42738">
    <property type="entry name" value="HYDROXYMETHYLGLUTARYL-COA LYASE"/>
    <property type="match status" value="1"/>
</dbReference>
<feature type="domain" description="Pyruvate carboxyltransferase" evidence="4">
    <location>
        <begin position="18"/>
        <end position="69"/>
    </location>
</feature>
<evidence type="ECO:0000259" key="4">
    <source>
        <dbReference type="PROSITE" id="PS50991"/>
    </source>
</evidence>
<comment type="similarity">
    <text evidence="1">Belongs to the HMG-CoA lyase family.</text>
</comment>
<evidence type="ECO:0000256" key="3">
    <source>
        <dbReference type="ARBA" id="ARBA00023239"/>
    </source>
</evidence>
<name>A0ABX3TD76_9MYCO</name>
<evidence type="ECO:0000256" key="1">
    <source>
        <dbReference type="ARBA" id="ARBA00009405"/>
    </source>
</evidence>
<dbReference type="PROSITE" id="PS50991">
    <property type="entry name" value="PYR_CT"/>
    <property type="match status" value="1"/>
</dbReference>
<dbReference type="GO" id="GO:0016829">
    <property type="term" value="F:lyase activity"/>
    <property type="evidence" value="ECO:0007669"/>
    <property type="project" value="UniProtKB-KW"/>
</dbReference>
<dbReference type="EMBL" id="MVIL01000518">
    <property type="protein sequence ID" value="ORB76729.1"/>
    <property type="molecule type" value="Genomic_DNA"/>
</dbReference>
<protein>
    <submittedName>
        <fullName evidence="5">Hydroxymethylglutaryl-CoA lyase</fullName>
    </submittedName>
</protein>
<keyword evidence="3 5" id="KW-0456">Lyase</keyword>
<proteinExistence type="inferred from homology"/>
<organism evidence="5 6">
    <name type="scientific">Mycobacterium timonense</name>
    <dbReference type="NCBI Taxonomy" id="701043"/>
    <lineage>
        <taxon>Bacteria</taxon>
        <taxon>Bacillati</taxon>
        <taxon>Actinomycetota</taxon>
        <taxon>Actinomycetes</taxon>
        <taxon>Mycobacteriales</taxon>
        <taxon>Mycobacteriaceae</taxon>
        <taxon>Mycobacterium</taxon>
        <taxon>Mycobacterium avium complex (MAC)</taxon>
    </lineage>
</organism>
<dbReference type="InterPro" id="IPR043594">
    <property type="entry name" value="HMGL"/>
</dbReference>
<dbReference type="Gene3D" id="3.20.20.70">
    <property type="entry name" value="Aldolase class I"/>
    <property type="match status" value="1"/>
</dbReference>
<reference evidence="5 6" key="1">
    <citation type="submission" date="2017-02" db="EMBL/GenBank/DDBJ databases">
        <title>The new phylogeny of genus Mycobacterium.</title>
        <authorList>
            <person name="Tortoli E."/>
            <person name="Trovato A."/>
            <person name="Cirillo D.M."/>
        </authorList>
    </citation>
    <scope>NUCLEOTIDE SEQUENCE [LARGE SCALE GENOMIC DNA]</scope>
    <source>
        <strain evidence="5 6">CCUG 56329</strain>
    </source>
</reference>
<evidence type="ECO:0000313" key="6">
    <source>
        <dbReference type="Proteomes" id="UP000192847"/>
    </source>
</evidence>
<keyword evidence="6" id="KW-1185">Reference proteome</keyword>
<keyword evidence="2" id="KW-0479">Metal-binding</keyword>
<evidence type="ECO:0000313" key="5">
    <source>
        <dbReference type="EMBL" id="ORB76729.1"/>
    </source>
</evidence>
<dbReference type="InterPro" id="IPR013785">
    <property type="entry name" value="Aldolase_TIM"/>
</dbReference>